<feature type="compositionally biased region" description="Polar residues" evidence="1">
    <location>
        <begin position="88"/>
        <end position="111"/>
    </location>
</feature>
<keyword evidence="2" id="KW-1185">Reference proteome</keyword>
<name>A0ABM0NFK4_PRUMU</name>
<dbReference type="RefSeq" id="XP_008224055.1">
    <property type="nucleotide sequence ID" value="XM_008225833.1"/>
</dbReference>
<dbReference type="InterPro" id="IPR039624">
    <property type="entry name" value="LEA1/2/D7/KIN2"/>
</dbReference>
<organism evidence="2 3">
    <name type="scientific">Prunus mume</name>
    <name type="common">Japanese apricot</name>
    <name type="synonym">Armeniaca mume</name>
    <dbReference type="NCBI Taxonomy" id="102107"/>
    <lineage>
        <taxon>Eukaryota</taxon>
        <taxon>Viridiplantae</taxon>
        <taxon>Streptophyta</taxon>
        <taxon>Embryophyta</taxon>
        <taxon>Tracheophyta</taxon>
        <taxon>Spermatophyta</taxon>
        <taxon>Magnoliopsida</taxon>
        <taxon>eudicotyledons</taxon>
        <taxon>Gunneridae</taxon>
        <taxon>Pentapetalae</taxon>
        <taxon>rosids</taxon>
        <taxon>fabids</taxon>
        <taxon>Rosales</taxon>
        <taxon>Rosaceae</taxon>
        <taxon>Amygdaloideae</taxon>
        <taxon>Amygdaleae</taxon>
        <taxon>Prunus</taxon>
    </lineage>
</organism>
<feature type="region of interest" description="Disordered" evidence="1">
    <location>
        <begin position="65"/>
        <end position="128"/>
    </location>
</feature>
<accession>A0ABM0NFK4</accession>
<proteinExistence type="predicted"/>
<protein>
    <submittedName>
        <fullName evidence="3">Late embryogenesis abundant protein 1</fullName>
    </submittedName>
</protein>
<feature type="compositionally biased region" description="Low complexity" evidence="1">
    <location>
        <begin position="73"/>
        <end position="82"/>
    </location>
</feature>
<evidence type="ECO:0000256" key="1">
    <source>
        <dbReference type="SAM" id="MobiDB-lite"/>
    </source>
</evidence>
<dbReference type="Proteomes" id="UP000694861">
    <property type="component" value="Linkage group LG2"/>
</dbReference>
<reference evidence="3" key="2">
    <citation type="submission" date="2025-08" db="UniProtKB">
        <authorList>
            <consortium name="RefSeq"/>
        </authorList>
    </citation>
    <scope>IDENTIFICATION</scope>
</reference>
<reference evidence="2" key="1">
    <citation type="journal article" date="2012" name="Nat. Commun.">
        <title>The genome of Prunus mume.</title>
        <authorList>
            <person name="Zhang Q."/>
            <person name="Chen W."/>
            <person name="Sun L."/>
            <person name="Zhao F."/>
            <person name="Huang B."/>
            <person name="Yang W."/>
            <person name="Tao Y."/>
            <person name="Wang J."/>
            <person name="Yuan Z."/>
            <person name="Fan G."/>
            <person name="Xing Z."/>
            <person name="Han C."/>
            <person name="Pan H."/>
            <person name="Zhong X."/>
            <person name="Shi W."/>
            <person name="Liang X."/>
            <person name="Du D."/>
            <person name="Sun F."/>
            <person name="Xu Z."/>
            <person name="Hao R."/>
            <person name="Lv T."/>
            <person name="Lv Y."/>
            <person name="Zheng Z."/>
            <person name="Sun M."/>
            <person name="Luo L."/>
            <person name="Cai M."/>
            <person name="Gao Y."/>
            <person name="Wang J."/>
            <person name="Yin Y."/>
            <person name="Xu X."/>
            <person name="Cheng T."/>
            <person name="Wang J."/>
        </authorList>
    </citation>
    <scope>NUCLEOTIDE SEQUENCE [LARGE SCALE GENOMIC DNA]</scope>
</reference>
<dbReference type="PANTHER" id="PTHR34191">
    <property type="entry name" value="LATE EMBRYOGENESIS ABUNDANT PROTEIN (LEA) FAMILY PROTEIN"/>
    <property type="match status" value="1"/>
</dbReference>
<evidence type="ECO:0000313" key="3">
    <source>
        <dbReference type="RefSeq" id="XP_008224055.1"/>
    </source>
</evidence>
<dbReference type="GeneID" id="103323814"/>
<evidence type="ECO:0000313" key="2">
    <source>
        <dbReference type="Proteomes" id="UP000694861"/>
    </source>
</evidence>
<dbReference type="PANTHER" id="PTHR34191:SF20">
    <property type="entry name" value="LATE EMBRYOGENESIS ABUNDANT PROTEIN (LEA) FAMILY PROTEIN"/>
    <property type="match status" value="1"/>
</dbReference>
<gene>
    <name evidence="3" type="primary">LOC103323814</name>
</gene>
<sequence length="152" mass="16737">MPISTAEIHAAARLVPRSLYTLLFQDHNLVYIYTSINKSLHHQLTNPTLHRIILINTTISREKMSSMQQPLNAGQAQGQGQAKAEEWMQSTQDTANQAKNMTSDAAQSAKESAQHGKDQSAGFIQQTGEQVMNMAHGAMDSVKSTLGMNEKK</sequence>